<feature type="region of interest" description="Disordered" evidence="1">
    <location>
        <begin position="356"/>
        <end position="380"/>
    </location>
</feature>
<reference evidence="2 3" key="1">
    <citation type="submission" date="2020-07" db="EMBL/GenBank/DDBJ databases">
        <title>Sequencing the genomes of 1000 actinobacteria strains.</title>
        <authorList>
            <person name="Klenk H.-P."/>
        </authorList>
    </citation>
    <scope>NUCLEOTIDE SEQUENCE [LARGE SCALE GENOMIC DNA]</scope>
    <source>
        <strain evidence="2 3">DSM 22083</strain>
    </source>
</reference>
<proteinExistence type="predicted"/>
<dbReference type="Proteomes" id="UP000569914">
    <property type="component" value="Unassembled WGS sequence"/>
</dbReference>
<feature type="compositionally biased region" description="Basic and acidic residues" evidence="1">
    <location>
        <begin position="154"/>
        <end position="163"/>
    </location>
</feature>
<feature type="compositionally biased region" description="Pro residues" evidence="1">
    <location>
        <begin position="137"/>
        <end position="146"/>
    </location>
</feature>
<gene>
    <name evidence="2" type="ORF">BKA15_001121</name>
</gene>
<organism evidence="2 3">
    <name type="scientific">Microlunatus parietis</name>
    <dbReference type="NCBI Taxonomy" id="682979"/>
    <lineage>
        <taxon>Bacteria</taxon>
        <taxon>Bacillati</taxon>
        <taxon>Actinomycetota</taxon>
        <taxon>Actinomycetes</taxon>
        <taxon>Propionibacteriales</taxon>
        <taxon>Propionibacteriaceae</taxon>
        <taxon>Microlunatus</taxon>
    </lineage>
</organism>
<feature type="region of interest" description="Disordered" evidence="1">
    <location>
        <begin position="131"/>
        <end position="163"/>
    </location>
</feature>
<sequence length="380" mass="41680">MYAGTNKGGTEAIIAAERLVLQRRAMLDGVITVDQVIECFPSALDKIMGEGGLWDPQTAATAFLQAGGDAAEAVHLLRAHRSTLPRLAYSEPVNPRELELLRRIVPAHRKPDGPQLLGETVDYTARLLHAPDAPWDSEPPLPVDPPAPDDEPTEPPRDEPFRRYRDYLADRGVLADRHDPEDPEPFDLALMAPQLPADRSALLSAMALAETGGLINIWYQSIIGPDGYTDESVTLGEVRHGRVPLRVRHPHTGNPVQIGRLRVTETEAITHLTDRGEDAATFDIGYGMALGHNERKTIAMASLDLAAHRFRGTEGGQRLDQILLHTTDGLASCGFLEHLKLPHYVTFRSQLERAEAAAGEAVPTTETEHGEECDHDHDHA</sequence>
<dbReference type="RefSeq" id="WP_218871082.1">
    <property type="nucleotide sequence ID" value="NZ_JACCBU010000001.1"/>
</dbReference>
<dbReference type="EMBL" id="JACCBU010000001">
    <property type="protein sequence ID" value="NYE69792.1"/>
    <property type="molecule type" value="Genomic_DNA"/>
</dbReference>
<feature type="compositionally biased region" description="Basic and acidic residues" evidence="1">
    <location>
        <begin position="366"/>
        <end position="380"/>
    </location>
</feature>
<dbReference type="EC" id="2.7.8.37" evidence="2"/>
<dbReference type="Pfam" id="PF05861">
    <property type="entry name" value="PhnI"/>
    <property type="match status" value="1"/>
</dbReference>
<dbReference type="GO" id="GO:0019634">
    <property type="term" value="P:organic phosphonate metabolic process"/>
    <property type="evidence" value="ECO:0007669"/>
    <property type="project" value="InterPro"/>
</dbReference>
<evidence type="ECO:0000313" key="2">
    <source>
        <dbReference type="EMBL" id="NYE69792.1"/>
    </source>
</evidence>
<keyword evidence="2" id="KW-0808">Transferase</keyword>
<evidence type="ECO:0000256" key="1">
    <source>
        <dbReference type="SAM" id="MobiDB-lite"/>
    </source>
</evidence>
<dbReference type="GO" id="GO:0061693">
    <property type="term" value="F:alpha-D-ribose 1-methylphosphonate 5-triphosphate synthase activity"/>
    <property type="evidence" value="ECO:0007669"/>
    <property type="project" value="UniProtKB-EC"/>
</dbReference>
<accession>A0A7Y9I423</accession>
<comment type="caution">
    <text evidence="2">The sequence shown here is derived from an EMBL/GenBank/DDBJ whole genome shotgun (WGS) entry which is preliminary data.</text>
</comment>
<dbReference type="AlphaFoldDB" id="A0A7Y9I423"/>
<name>A0A7Y9I423_9ACTN</name>
<evidence type="ECO:0000313" key="3">
    <source>
        <dbReference type="Proteomes" id="UP000569914"/>
    </source>
</evidence>
<protein>
    <submittedName>
        <fullName evidence="2">Alpha-D-ribose 1-methylphosphonate 5-triphosphate synthase subunit PhnI</fullName>
        <ecNumber evidence="2">2.7.8.37</ecNumber>
    </submittedName>
</protein>
<dbReference type="InterPro" id="IPR008773">
    <property type="entry name" value="PhnI"/>
</dbReference>
<dbReference type="PIRSF" id="PIRSF007313">
    <property type="entry name" value="PhnI"/>
    <property type="match status" value="1"/>
</dbReference>
<keyword evidence="3" id="KW-1185">Reference proteome</keyword>